<evidence type="ECO:0000313" key="1">
    <source>
        <dbReference type="EMBL" id="RZQ65045.1"/>
    </source>
</evidence>
<keyword evidence="2" id="KW-1185">Reference proteome</keyword>
<dbReference type="Gene3D" id="2.120.10.80">
    <property type="entry name" value="Kelch-type beta propeller"/>
    <property type="match status" value="1"/>
</dbReference>
<reference evidence="1 2" key="1">
    <citation type="submission" date="2019-02" db="EMBL/GenBank/DDBJ databases">
        <title>Draft genome sequence of Amycolatopsis sp. 8-3EHSu isolated from roots of Suaeda maritima.</title>
        <authorList>
            <person name="Duangmal K."/>
            <person name="Chantavorakit T."/>
        </authorList>
    </citation>
    <scope>NUCLEOTIDE SEQUENCE [LARGE SCALE GENOMIC DNA]</scope>
    <source>
        <strain evidence="1 2">8-3EHSu</strain>
    </source>
</reference>
<dbReference type="PROSITE" id="PS51257">
    <property type="entry name" value="PROKAR_LIPOPROTEIN"/>
    <property type="match status" value="1"/>
</dbReference>
<dbReference type="SUPFAM" id="SSF50969">
    <property type="entry name" value="YVTN repeat-like/Quinoprotein amine dehydrogenase"/>
    <property type="match status" value="1"/>
</dbReference>
<dbReference type="InterPro" id="IPR011044">
    <property type="entry name" value="Quino_amine_DH_bsu"/>
</dbReference>
<gene>
    <name evidence="1" type="ORF">EWH70_03840</name>
</gene>
<dbReference type="RefSeq" id="WP_130473832.1">
    <property type="nucleotide sequence ID" value="NZ_SFCC01000002.1"/>
</dbReference>
<dbReference type="OrthoDB" id="3632624at2"/>
<evidence type="ECO:0008006" key="3">
    <source>
        <dbReference type="Google" id="ProtNLM"/>
    </source>
</evidence>
<proteinExistence type="predicted"/>
<organism evidence="1 2">
    <name type="scientific">Amycolatopsis suaedae</name>
    <dbReference type="NCBI Taxonomy" id="2510978"/>
    <lineage>
        <taxon>Bacteria</taxon>
        <taxon>Bacillati</taxon>
        <taxon>Actinomycetota</taxon>
        <taxon>Actinomycetes</taxon>
        <taxon>Pseudonocardiales</taxon>
        <taxon>Pseudonocardiaceae</taxon>
        <taxon>Amycolatopsis</taxon>
    </lineage>
</organism>
<sequence length="354" mass="37091">MRVLVVALVLLLAACTEPPPPQPVPPDPEPGPLAGAPAPAGLRLLFATAPPVVFDVGTGVATPVPAAPPGDRLTSVFRAGSTSVLLSAERCGATCVQPAEIFLLDGPHARSIGQARSAAPTADGRGLWLVRHEGEVCRLVRAGLDGTETSLTRPSSCDTGVRAETSAGLLITVRANRQSEQSAQDVLVDPATGRTLRQRGRVLGMAGDQVLFTELTGFTLLDQRTGVEQPLPDPLPSGEPGDALTSPDGRYLAVPFGDPAWRGTSTQVFDVWLLDLAARRWIRAPSMPVSARLKHQAVDWAPDGSLVLAGALGPRSASGDPATVVGRWQPGAEQWQVAQVRLPENRGQSMVVLS</sequence>
<name>A0A4V2EMH1_9PSEU</name>
<protein>
    <recommendedName>
        <fullName evidence="3">WD40 repeat domain-containing protein</fullName>
    </recommendedName>
</protein>
<dbReference type="InterPro" id="IPR015915">
    <property type="entry name" value="Kelch-typ_b-propeller"/>
</dbReference>
<comment type="caution">
    <text evidence="1">The sequence shown here is derived from an EMBL/GenBank/DDBJ whole genome shotgun (WGS) entry which is preliminary data.</text>
</comment>
<evidence type="ECO:0000313" key="2">
    <source>
        <dbReference type="Proteomes" id="UP000292003"/>
    </source>
</evidence>
<accession>A0A4V2EMH1</accession>
<dbReference type="Proteomes" id="UP000292003">
    <property type="component" value="Unassembled WGS sequence"/>
</dbReference>
<dbReference type="AlphaFoldDB" id="A0A4V2EMH1"/>
<dbReference type="EMBL" id="SFCC01000002">
    <property type="protein sequence ID" value="RZQ65045.1"/>
    <property type="molecule type" value="Genomic_DNA"/>
</dbReference>